<gene>
    <name evidence="3" type="primary">Aste57867_20378</name>
    <name evidence="2" type="ORF">As57867_020312</name>
    <name evidence="3" type="ORF">ASTE57867_20378</name>
</gene>
<evidence type="ECO:0000313" key="3">
    <source>
        <dbReference type="EMBL" id="VFT97064.1"/>
    </source>
</evidence>
<accession>A0A485LFJ0</accession>
<reference evidence="3 4" key="1">
    <citation type="submission" date="2019-03" db="EMBL/GenBank/DDBJ databases">
        <authorList>
            <person name="Gaulin E."/>
            <person name="Dumas B."/>
        </authorList>
    </citation>
    <scope>NUCLEOTIDE SEQUENCE [LARGE SCALE GENOMIC DNA]</scope>
    <source>
        <strain evidence="3">CBS 568.67</strain>
    </source>
</reference>
<evidence type="ECO:0000313" key="2">
    <source>
        <dbReference type="EMBL" id="KAF0687886.1"/>
    </source>
</evidence>
<protein>
    <submittedName>
        <fullName evidence="3">Aste57867_20378 protein</fullName>
    </submittedName>
</protein>
<dbReference type="AlphaFoldDB" id="A0A485LFJ0"/>
<proteinExistence type="predicted"/>
<organism evidence="3 4">
    <name type="scientific">Aphanomyces stellatus</name>
    <dbReference type="NCBI Taxonomy" id="120398"/>
    <lineage>
        <taxon>Eukaryota</taxon>
        <taxon>Sar</taxon>
        <taxon>Stramenopiles</taxon>
        <taxon>Oomycota</taxon>
        <taxon>Saprolegniomycetes</taxon>
        <taxon>Saprolegniales</taxon>
        <taxon>Verrucalvaceae</taxon>
        <taxon>Aphanomyces</taxon>
    </lineage>
</organism>
<dbReference type="OrthoDB" id="61229at2759"/>
<sequence>MDGKRAAILQELAKLHLDILEEQVKIYHEQVEAYISATGAHPISQTRATAVSTVPTTNWKKYSRAAPSTLPSDLLTSILCQSCNKDGYIERRAQFETAIEAAKRNDFSTTEKSHFAFVLYKTLEKRKQRKREMREVDFKGIRSAYDGAMDMLMEWVQSSSAHLKSDSREQDLVNIVLQLVSKYPPNKQADQQRLAAALRESRALAKSNARQTSDESKTSSETQPAELKEILDNVLLKRRETKKGTVYMATLRANGGTLCQKRSEVECAEFILKRVHNDGFHWRNMLVLQTDQAAD</sequence>
<name>A0A485LFJ0_9STRA</name>
<keyword evidence="4" id="KW-1185">Reference proteome</keyword>
<feature type="region of interest" description="Disordered" evidence="1">
    <location>
        <begin position="204"/>
        <end position="224"/>
    </location>
</feature>
<reference evidence="2" key="2">
    <citation type="submission" date="2019-06" db="EMBL/GenBank/DDBJ databases">
        <title>Genomics analysis of Aphanomyces spp. identifies a new class of oomycete effector associated with host adaptation.</title>
        <authorList>
            <person name="Gaulin E."/>
        </authorList>
    </citation>
    <scope>NUCLEOTIDE SEQUENCE</scope>
    <source>
        <strain evidence="2">CBS 578.67</strain>
    </source>
</reference>
<dbReference type="Proteomes" id="UP000332933">
    <property type="component" value="Unassembled WGS sequence"/>
</dbReference>
<evidence type="ECO:0000313" key="4">
    <source>
        <dbReference type="Proteomes" id="UP000332933"/>
    </source>
</evidence>
<evidence type="ECO:0000256" key="1">
    <source>
        <dbReference type="SAM" id="MobiDB-lite"/>
    </source>
</evidence>
<dbReference type="EMBL" id="VJMH01006813">
    <property type="protein sequence ID" value="KAF0687886.1"/>
    <property type="molecule type" value="Genomic_DNA"/>
</dbReference>
<dbReference type="EMBL" id="CAADRA010006836">
    <property type="protein sequence ID" value="VFT97064.1"/>
    <property type="molecule type" value="Genomic_DNA"/>
</dbReference>